<evidence type="ECO:0000313" key="1">
    <source>
        <dbReference type="EMBL" id="AOZ65075.1"/>
    </source>
</evidence>
<reference evidence="1 2" key="1">
    <citation type="submission" date="2016-08" db="EMBL/GenBank/DDBJ databases">
        <authorList>
            <person name="Bristol A.J."/>
            <person name="Almonte K.F."/>
            <person name="Kendera W.M."/>
            <person name="Nayek S."/>
            <person name="Syed N."/>
            <person name="Wagner P.E."/>
            <person name="Donegan-Quick R."/>
            <person name="Kim T."/>
            <person name="Visi D.K."/>
            <person name="Allen M.S."/>
            <person name="Hughes L.E."/>
            <person name="Garlena R.A."/>
            <person name="Russell D.A."/>
            <person name="Pope W.H."/>
            <person name="Jacobs-Sera D."/>
            <person name="Hendrix R.W."/>
            <person name="Hatfull G.F."/>
        </authorList>
    </citation>
    <scope>NUCLEOTIDE SEQUENCE [LARGE SCALE GENOMIC DNA]</scope>
</reference>
<protein>
    <submittedName>
        <fullName evidence="1">Uncharacterized protein</fullName>
    </submittedName>
</protein>
<organism evidence="1 2">
    <name type="scientific">Arthrobacter phage Oxynfrius</name>
    <dbReference type="NCBI Taxonomy" id="1897429"/>
    <lineage>
        <taxon>Viruses</taxon>
        <taxon>Duplodnaviria</taxon>
        <taxon>Heunggongvirae</taxon>
        <taxon>Uroviricota</taxon>
        <taxon>Caudoviricetes</taxon>
        <taxon>Korravirus</taxon>
        <taxon>Korravirus oxynfrius</taxon>
    </lineage>
</organism>
<gene>
    <name evidence="1" type="ORF">SEA_OXYNFRIUS_38</name>
</gene>
<name>A0A1I9SDZ8_9CAUD</name>
<proteinExistence type="predicted"/>
<dbReference type="Proteomes" id="UP000223183">
    <property type="component" value="Segment"/>
</dbReference>
<accession>A0A1I9SDZ8</accession>
<keyword evidence="2" id="KW-1185">Reference proteome</keyword>
<dbReference type="EMBL" id="KX688102">
    <property type="protein sequence ID" value="AOZ65075.1"/>
    <property type="molecule type" value="Genomic_DNA"/>
</dbReference>
<evidence type="ECO:0000313" key="2">
    <source>
        <dbReference type="Proteomes" id="UP000223183"/>
    </source>
</evidence>
<sequence>MSTHYTARVDIVKVTKTNINSRDPQGQRDKEEIMNVTVRDESLPGLIRKVTAIMEVNIPTPAQEFVANLTKSVKEEQK</sequence>